<name>A0ABV0UCB2_9TELE</name>
<feature type="region of interest" description="Disordered" evidence="1">
    <location>
        <begin position="1"/>
        <end position="25"/>
    </location>
</feature>
<keyword evidence="2" id="KW-0472">Membrane</keyword>
<evidence type="ECO:0000313" key="3">
    <source>
        <dbReference type="EMBL" id="MEQ2242150.1"/>
    </source>
</evidence>
<gene>
    <name evidence="3" type="ORF">ILYODFUR_032872</name>
</gene>
<comment type="caution">
    <text evidence="3">The sequence shown here is derived from an EMBL/GenBank/DDBJ whole genome shotgun (WGS) entry which is preliminary data.</text>
</comment>
<keyword evidence="2" id="KW-0812">Transmembrane</keyword>
<evidence type="ECO:0000256" key="2">
    <source>
        <dbReference type="SAM" id="Phobius"/>
    </source>
</evidence>
<protein>
    <submittedName>
        <fullName evidence="3">Uncharacterized protein</fullName>
    </submittedName>
</protein>
<feature type="transmembrane region" description="Helical" evidence="2">
    <location>
        <begin position="69"/>
        <end position="89"/>
    </location>
</feature>
<keyword evidence="2" id="KW-1133">Transmembrane helix</keyword>
<organism evidence="3 4">
    <name type="scientific">Ilyodon furcidens</name>
    <name type="common">goldbreast splitfin</name>
    <dbReference type="NCBI Taxonomy" id="33524"/>
    <lineage>
        <taxon>Eukaryota</taxon>
        <taxon>Metazoa</taxon>
        <taxon>Chordata</taxon>
        <taxon>Craniata</taxon>
        <taxon>Vertebrata</taxon>
        <taxon>Euteleostomi</taxon>
        <taxon>Actinopterygii</taxon>
        <taxon>Neopterygii</taxon>
        <taxon>Teleostei</taxon>
        <taxon>Neoteleostei</taxon>
        <taxon>Acanthomorphata</taxon>
        <taxon>Ovalentaria</taxon>
        <taxon>Atherinomorphae</taxon>
        <taxon>Cyprinodontiformes</taxon>
        <taxon>Goodeidae</taxon>
        <taxon>Ilyodon</taxon>
    </lineage>
</organism>
<sequence length="109" mass="12314">MVSAAAHAQQSESDAQDSPPYKSEAGRRFRNRNASLVVFSWWLRLIFVIVTFSLLVPLCILFLQISGTTFYATMLMLQCVFLSASRLHIREFRVPLLKQDMGSLCLGSN</sequence>
<dbReference type="EMBL" id="JAHRIQ010063385">
    <property type="protein sequence ID" value="MEQ2242150.1"/>
    <property type="molecule type" value="Genomic_DNA"/>
</dbReference>
<evidence type="ECO:0000313" key="4">
    <source>
        <dbReference type="Proteomes" id="UP001482620"/>
    </source>
</evidence>
<keyword evidence="4" id="KW-1185">Reference proteome</keyword>
<reference evidence="3 4" key="1">
    <citation type="submission" date="2021-06" db="EMBL/GenBank/DDBJ databases">
        <authorList>
            <person name="Palmer J.M."/>
        </authorList>
    </citation>
    <scope>NUCLEOTIDE SEQUENCE [LARGE SCALE GENOMIC DNA]</scope>
    <source>
        <strain evidence="4">if_2019</strain>
        <tissue evidence="3">Muscle</tissue>
    </source>
</reference>
<evidence type="ECO:0000256" key="1">
    <source>
        <dbReference type="SAM" id="MobiDB-lite"/>
    </source>
</evidence>
<proteinExistence type="predicted"/>
<dbReference type="Proteomes" id="UP001482620">
    <property type="component" value="Unassembled WGS sequence"/>
</dbReference>
<accession>A0ABV0UCB2</accession>
<feature type="transmembrane region" description="Helical" evidence="2">
    <location>
        <begin position="36"/>
        <end position="63"/>
    </location>
</feature>